<evidence type="ECO:0000256" key="1">
    <source>
        <dbReference type="SAM" id="Coils"/>
    </source>
</evidence>
<dbReference type="EMBL" id="QBKT01000003">
    <property type="protein sequence ID" value="PTX62280.1"/>
    <property type="molecule type" value="Genomic_DNA"/>
</dbReference>
<evidence type="ECO:0000313" key="2">
    <source>
        <dbReference type="EMBL" id="PTX62280.1"/>
    </source>
</evidence>
<dbReference type="AlphaFoldDB" id="A0A2T6C1T1"/>
<keyword evidence="3" id="KW-1185">Reference proteome</keyword>
<dbReference type="OrthoDB" id="1139121at2"/>
<dbReference type="Proteomes" id="UP000244090">
    <property type="component" value="Unassembled WGS sequence"/>
</dbReference>
<feature type="coiled-coil region" evidence="1">
    <location>
        <begin position="81"/>
        <end position="128"/>
    </location>
</feature>
<reference evidence="2 3" key="1">
    <citation type="submission" date="2018-04" db="EMBL/GenBank/DDBJ databases">
        <title>Genomic Encyclopedia of Archaeal and Bacterial Type Strains, Phase II (KMG-II): from individual species to whole genera.</title>
        <authorList>
            <person name="Goeker M."/>
        </authorList>
    </citation>
    <scope>NUCLEOTIDE SEQUENCE [LARGE SCALE GENOMIC DNA]</scope>
    <source>
        <strain evidence="2 3">DSM 25731</strain>
    </source>
</reference>
<dbReference type="RefSeq" id="WP_108114484.1">
    <property type="nucleotide sequence ID" value="NZ_QBKT01000003.1"/>
</dbReference>
<organism evidence="2 3">
    <name type="scientific">Kordia periserrulae</name>
    <dbReference type="NCBI Taxonomy" id="701523"/>
    <lineage>
        <taxon>Bacteria</taxon>
        <taxon>Pseudomonadati</taxon>
        <taxon>Bacteroidota</taxon>
        <taxon>Flavobacteriia</taxon>
        <taxon>Flavobacteriales</taxon>
        <taxon>Flavobacteriaceae</taxon>
        <taxon>Kordia</taxon>
    </lineage>
</organism>
<keyword evidence="1" id="KW-0175">Coiled coil</keyword>
<proteinExistence type="predicted"/>
<gene>
    <name evidence="2" type="ORF">C8N46_103380</name>
</gene>
<comment type="caution">
    <text evidence="2">The sequence shown here is derived from an EMBL/GenBank/DDBJ whole genome shotgun (WGS) entry which is preliminary data.</text>
</comment>
<sequence length="150" mass="18079">MKTIQTTPKYIEWISAEDMHTDSLHWLSQLNFIKDEHFFFEDLISTFSSQLKKLDVFSSDKEIIDVITRSYRRTEQLISMVKKHEKELEIMLDGVDQIEDEKQYKETHRNLSKEMEDFLKEYRGLKVQLFNIIKDIKKEEKLQSSLDKKL</sequence>
<name>A0A2T6C1T1_9FLAO</name>
<evidence type="ECO:0000313" key="3">
    <source>
        <dbReference type="Proteomes" id="UP000244090"/>
    </source>
</evidence>
<protein>
    <submittedName>
        <fullName evidence="2">Uncharacterized protein</fullName>
    </submittedName>
</protein>
<accession>A0A2T6C1T1</accession>